<dbReference type="GO" id="GO:0000160">
    <property type="term" value="P:phosphorelay signal transduction system"/>
    <property type="evidence" value="ECO:0007669"/>
    <property type="project" value="InterPro"/>
</dbReference>
<evidence type="ECO:0000313" key="7">
    <source>
        <dbReference type="EMBL" id="RTZ06440.1"/>
    </source>
</evidence>
<evidence type="ECO:0000259" key="5">
    <source>
        <dbReference type="PROSITE" id="PS01124"/>
    </source>
</evidence>
<dbReference type="GO" id="GO:0043565">
    <property type="term" value="F:sequence-specific DNA binding"/>
    <property type="evidence" value="ECO:0007669"/>
    <property type="project" value="InterPro"/>
</dbReference>
<evidence type="ECO:0000256" key="3">
    <source>
        <dbReference type="ARBA" id="ARBA00023163"/>
    </source>
</evidence>
<sequence>MINQKSGIVLIEDDVALGNSISELLSLSGFNVNWFKDGIDALLYLNKHIPDIIISDLMMPNMNGEDLYFNIKKNGKLNAVPFVIITANIDDSVQYKLLENGVNDFIVKPFKVRELIFKVNNLLEFKNNIEKKFKPDPFSKVTIKLSEKDFLTSVNEHLLNNLKLNVDIDELSKQLFISKSTLDKRIRKLTNKNISQYMREFRLDYAIKLIHLGERNIQFLVHETGFNSFSYFTTSFKLYSNLTPRDYIKSIHNDSKLLENN</sequence>
<evidence type="ECO:0000313" key="8">
    <source>
        <dbReference type="Proteomes" id="UP000280825"/>
    </source>
</evidence>
<dbReference type="EMBL" id="RYDJ01000003">
    <property type="protein sequence ID" value="RTZ06440.1"/>
    <property type="molecule type" value="Genomic_DNA"/>
</dbReference>
<evidence type="ECO:0000256" key="1">
    <source>
        <dbReference type="ARBA" id="ARBA00022553"/>
    </source>
</evidence>
<dbReference type="SMART" id="SM00448">
    <property type="entry name" value="REC"/>
    <property type="match status" value="1"/>
</dbReference>
<name>A0A432CPC2_9FLAO</name>
<evidence type="ECO:0000256" key="2">
    <source>
        <dbReference type="ARBA" id="ARBA00023015"/>
    </source>
</evidence>
<proteinExistence type="predicted"/>
<dbReference type="RefSeq" id="WP_126458896.1">
    <property type="nucleotide sequence ID" value="NZ_RYDJ01000003.1"/>
</dbReference>
<dbReference type="PANTHER" id="PTHR44591:SF3">
    <property type="entry name" value="RESPONSE REGULATORY DOMAIN-CONTAINING PROTEIN"/>
    <property type="match status" value="1"/>
</dbReference>
<dbReference type="SMART" id="SM00342">
    <property type="entry name" value="HTH_ARAC"/>
    <property type="match status" value="1"/>
</dbReference>
<dbReference type="Pfam" id="PF00072">
    <property type="entry name" value="Response_reg"/>
    <property type="match status" value="1"/>
</dbReference>
<dbReference type="PANTHER" id="PTHR44591">
    <property type="entry name" value="STRESS RESPONSE REGULATOR PROTEIN 1"/>
    <property type="match status" value="1"/>
</dbReference>
<organism evidence="7 8">
    <name type="scientific">Flavobacterium bomense</name>
    <dbReference type="NCBI Taxonomy" id="2497483"/>
    <lineage>
        <taxon>Bacteria</taxon>
        <taxon>Pseudomonadati</taxon>
        <taxon>Bacteroidota</taxon>
        <taxon>Flavobacteriia</taxon>
        <taxon>Flavobacteriales</taxon>
        <taxon>Flavobacteriaceae</taxon>
        <taxon>Flavobacterium</taxon>
    </lineage>
</organism>
<keyword evidence="8" id="KW-1185">Reference proteome</keyword>
<dbReference type="Gene3D" id="1.10.10.60">
    <property type="entry name" value="Homeodomain-like"/>
    <property type="match status" value="2"/>
</dbReference>
<keyword evidence="1 4" id="KW-0597">Phosphoprotein</keyword>
<dbReference type="InterPro" id="IPR001789">
    <property type="entry name" value="Sig_transdc_resp-reg_receiver"/>
</dbReference>
<dbReference type="GO" id="GO:0003700">
    <property type="term" value="F:DNA-binding transcription factor activity"/>
    <property type="evidence" value="ECO:0007669"/>
    <property type="project" value="InterPro"/>
</dbReference>
<dbReference type="Proteomes" id="UP000280825">
    <property type="component" value="Unassembled WGS sequence"/>
</dbReference>
<feature type="domain" description="HTH araC/xylS-type" evidence="5">
    <location>
        <begin position="152"/>
        <end position="250"/>
    </location>
</feature>
<comment type="caution">
    <text evidence="7">The sequence shown here is derived from an EMBL/GenBank/DDBJ whole genome shotgun (WGS) entry which is preliminary data.</text>
</comment>
<evidence type="ECO:0000256" key="4">
    <source>
        <dbReference type="PROSITE-ProRule" id="PRU00169"/>
    </source>
</evidence>
<keyword evidence="2" id="KW-0805">Transcription regulation</keyword>
<dbReference type="AlphaFoldDB" id="A0A432CPC2"/>
<dbReference type="CDD" id="cd17574">
    <property type="entry name" value="REC_OmpR"/>
    <property type="match status" value="1"/>
</dbReference>
<feature type="modified residue" description="4-aspartylphosphate" evidence="4">
    <location>
        <position position="56"/>
    </location>
</feature>
<dbReference type="InterPro" id="IPR018060">
    <property type="entry name" value="HTH_AraC"/>
</dbReference>
<feature type="domain" description="Response regulatory" evidence="6">
    <location>
        <begin position="7"/>
        <end position="123"/>
    </location>
</feature>
<dbReference type="PROSITE" id="PS01124">
    <property type="entry name" value="HTH_ARAC_FAMILY_2"/>
    <property type="match status" value="1"/>
</dbReference>
<dbReference type="InterPro" id="IPR011006">
    <property type="entry name" value="CheY-like_superfamily"/>
</dbReference>
<dbReference type="Pfam" id="PF12833">
    <property type="entry name" value="HTH_18"/>
    <property type="match status" value="1"/>
</dbReference>
<reference evidence="7 8" key="1">
    <citation type="submission" date="2018-12" db="EMBL/GenBank/DDBJ databases">
        <title>Flavobacterium sp. nov., isolated from glacier ice.</title>
        <authorList>
            <person name="Liu Q."/>
            <person name="Xin Y.-H."/>
        </authorList>
    </citation>
    <scope>NUCLEOTIDE SEQUENCE [LARGE SCALE GENOMIC DNA]</scope>
    <source>
        <strain evidence="7 8">RB1N8</strain>
    </source>
</reference>
<dbReference type="InterPro" id="IPR050595">
    <property type="entry name" value="Bact_response_regulator"/>
</dbReference>
<evidence type="ECO:0000259" key="6">
    <source>
        <dbReference type="PROSITE" id="PS50110"/>
    </source>
</evidence>
<keyword evidence="3" id="KW-0804">Transcription</keyword>
<accession>A0A432CPC2</accession>
<dbReference type="SUPFAM" id="SSF52172">
    <property type="entry name" value="CheY-like"/>
    <property type="match status" value="1"/>
</dbReference>
<dbReference type="SUPFAM" id="SSF46689">
    <property type="entry name" value="Homeodomain-like"/>
    <property type="match status" value="1"/>
</dbReference>
<protein>
    <submittedName>
        <fullName evidence="7">Response regulator transcription factor</fullName>
    </submittedName>
</protein>
<gene>
    <name evidence="7" type="ORF">EKL98_04125</name>
</gene>
<dbReference type="InterPro" id="IPR009057">
    <property type="entry name" value="Homeodomain-like_sf"/>
</dbReference>
<dbReference type="Gene3D" id="3.40.50.2300">
    <property type="match status" value="1"/>
</dbReference>
<dbReference type="PROSITE" id="PS50110">
    <property type="entry name" value="RESPONSE_REGULATORY"/>
    <property type="match status" value="1"/>
</dbReference>